<evidence type="ECO:0000256" key="1">
    <source>
        <dbReference type="SAM" id="Phobius"/>
    </source>
</evidence>
<accession>A0A518I925</accession>
<dbReference type="EMBL" id="CP037452">
    <property type="protein sequence ID" value="QDV49549.1"/>
    <property type="molecule type" value="Genomic_DNA"/>
</dbReference>
<keyword evidence="1" id="KW-0812">Transmembrane</keyword>
<proteinExistence type="predicted"/>
<dbReference type="AlphaFoldDB" id="A0A518I925"/>
<evidence type="ECO:0000313" key="2">
    <source>
        <dbReference type="EMBL" id="QDV49549.1"/>
    </source>
</evidence>
<sequence length="350" mass="39247">MNETLQACSNFFAKKWDKIIPIVLTIIVMAAGFSTYVLDTFTSMQKEIRKLNDLATTNKNNLIITEGKLNQAITDAQKNADLENKEQDKALMKQMKITSKLEGKDEATKEMRQRVDQNLADTLEKNALNSKAVNDLRMKIAELRVIYEKNKGINNVDSDLLGQFLALQESGLKDLPSNLLKNDQAITELKYFSKILGKQLNGKLVLSTAEEIPGSYPQLQKWRTAETEGIVLVYFTLSKKVDGMTFHDGQFQLIGSTRNSIEDKNPSKNTSAYISGVSNQPKQATLVMHVPAGKQWRITGGANGETIEIEDKKAIEAFSLLKHRISVKWIRISKIEIPKLDSPIISNESN</sequence>
<evidence type="ECO:0000313" key="3">
    <source>
        <dbReference type="Proteomes" id="UP000318313"/>
    </source>
</evidence>
<gene>
    <name evidence="2" type="ORF">Enr17x_15690</name>
</gene>
<dbReference type="KEGG" id="gfm:Enr17x_15690"/>
<dbReference type="Proteomes" id="UP000318313">
    <property type="component" value="Chromosome"/>
</dbReference>
<organism evidence="2 3">
    <name type="scientific">Gimesia fumaroli</name>
    <dbReference type="NCBI Taxonomy" id="2527976"/>
    <lineage>
        <taxon>Bacteria</taxon>
        <taxon>Pseudomonadati</taxon>
        <taxon>Planctomycetota</taxon>
        <taxon>Planctomycetia</taxon>
        <taxon>Planctomycetales</taxon>
        <taxon>Planctomycetaceae</taxon>
        <taxon>Gimesia</taxon>
    </lineage>
</organism>
<keyword evidence="1" id="KW-0472">Membrane</keyword>
<protein>
    <submittedName>
        <fullName evidence="2">Uncharacterized protein</fullName>
    </submittedName>
</protein>
<keyword evidence="1" id="KW-1133">Transmembrane helix</keyword>
<feature type="transmembrane region" description="Helical" evidence="1">
    <location>
        <begin position="19"/>
        <end position="41"/>
    </location>
</feature>
<reference evidence="2 3" key="1">
    <citation type="submission" date="2019-03" db="EMBL/GenBank/DDBJ databases">
        <title>Deep-cultivation of Planctomycetes and their phenomic and genomic characterization uncovers novel biology.</title>
        <authorList>
            <person name="Wiegand S."/>
            <person name="Jogler M."/>
            <person name="Boedeker C."/>
            <person name="Pinto D."/>
            <person name="Vollmers J."/>
            <person name="Rivas-Marin E."/>
            <person name="Kohn T."/>
            <person name="Peeters S.H."/>
            <person name="Heuer A."/>
            <person name="Rast P."/>
            <person name="Oberbeckmann S."/>
            <person name="Bunk B."/>
            <person name="Jeske O."/>
            <person name="Meyerdierks A."/>
            <person name="Storesund J.E."/>
            <person name="Kallscheuer N."/>
            <person name="Luecker S."/>
            <person name="Lage O.M."/>
            <person name="Pohl T."/>
            <person name="Merkel B.J."/>
            <person name="Hornburger P."/>
            <person name="Mueller R.-W."/>
            <person name="Bruemmer F."/>
            <person name="Labrenz M."/>
            <person name="Spormann A.M."/>
            <person name="Op den Camp H."/>
            <person name="Overmann J."/>
            <person name="Amann R."/>
            <person name="Jetten M.S.M."/>
            <person name="Mascher T."/>
            <person name="Medema M.H."/>
            <person name="Devos D.P."/>
            <person name="Kaster A.-K."/>
            <person name="Ovreas L."/>
            <person name="Rohde M."/>
            <person name="Galperin M.Y."/>
            <person name="Jogler C."/>
        </authorList>
    </citation>
    <scope>NUCLEOTIDE SEQUENCE [LARGE SCALE GENOMIC DNA]</scope>
    <source>
        <strain evidence="2 3">Enr17</strain>
    </source>
</reference>
<dbReference type="RefSeq" id="WP_145307394.1">
    <property type="nucleotide sequence ID" value="NZ_CP037452.1"/>
</dbReference>
<keyword evidence="3" id="KW-1185">Reference proteome</keyword>
<name>A0A518I925_9PLAN</name>